<dbReference type="OrthoDB" id="6022368at2759"/>
<dbReference type="PROSITE" id="PS50261">
    <property type="entry name" value="G_PROTEIN_RECEP_F2_4"/>
    <property type="match status" value="1"/>
</dbReference>
<dbReference type="GeneID" id="110976690"/>
<dbReference type="GO" id="GO:0005886">
    <property type="term" value="C:plasma membrane"/>
    <property type="evidence" value="ECO:0007669"/>
    <property type="project" value="UniProtKB-SubCell"/>
</dbReference>
<dbReference type="PROSITE" id="PS00649">
    <property type="entry name" value="G_PROTEIN_RECEP_F2_1"/>
    <property type="match status" value="1"/>
</dbReference>
<keyword evidence="3" id="KW-1003">Cell membrane</keyword>
<dbReference type="InterPro" id="IPR050332">
    <property type="entry name" value="GPCR_2"/>
</dbReference>
<evidence type="ECO:0000313" key="15">
    <source>
        <dbReference type="Proteomes" id="UP000694845"/>
    </source>
</evidence>
<dbReference type="RefSeq" id="XP_022085877.1">
    <property type="nucleotide sequence ID" value="XM_022230185.1"/>
</dbReference>
<evidence type="ECO:0000256" key="7">
    <source>
        <dbReference type="ARBA" id="ARBA00023136"/>
    </source>
</evidence>
<evidence type="ECO:0000256" key="9">
    <source>
        <dbReference type="ARBA" id="ARBA00023180"/>
    </source>
</evidence>
<feature type="domain" description="G-protein coupled receptors family 2 profile 2" evidence="14">
    <location>
        <begin position="155"/>
        <end position="419"/>
    </location>
</feature>
<keyword evidence="10" id="KW-0807">Transducer</keyword>
<dbReference type="InterPro" id="IPR000832">
    <property type="entry name" value="GPCR_2_secretin-like"/>
</dbReference>
<feature type="compositionally biased region" description="Polar residues" evidence="11">
    <location>
        <begin position="491"/>
        <end position="500"/>
    </location>
</feature>
<dbReference type="InterPro" id="IPR001879">
    <property type="entry name" value="GPCR_2_extracellular_dom"/>
</dbReference>
<comment type="similarity">
    <text evidence="2">Belongs to the G-protein coupled receptor 2 family.</text>
</comment>
<evidence type="ECO:0000256" key="12">
    <source>
        <dbReference type="SAM" id="Phobius"/>
    </source>
</evidence>
<dbReference type="Gene3D" id="4.10.1240.10">
    <property type="entry name" value="GPCR, family 2, extracellular hormone receptor domain"/>
    <property type="match status" value="1"/>
</dbReference>
<keyword evidence="4 12" id="KW-0812">Transmembrane</keyword>
<sequence length="593" mass="67297">MFGLSYVELRRTAGRVYPKPFLRCLTRLRVYVLVYFMAFNLAVPGAEGQDDGMGEDDVGEFIKAKKKECTLMYENVSLPGVSKDFHCPARFDGFLCWPPTAPGDTAEMLCPVVFDQYQTVSVHSTCFVNATWKEENIYDVYGPDGMCQCFHCKITGELLVAEYALSFAACAVAFVIFMSSRTLRCTRNLIHLHLITSFMLKYIVYFIQPPIWKSELLHLRRIVLFLLFYFEQTNYFWMFVEGLYLHTLVVFALRIDADRINFLVYCVIGWAIPMVLIGVWAIISAVLDPDVYLIFNSGDNDFFTNSVHTTAVHEYVCLIGPILLVLVINCFFLLNIVRLLMSKLRVQGNRTSDIKQYRRAARATFVLVILLGVGYVLILVLPLFPGNLPTAVNLIFVYVSTVLAGTQGLSVSVIYVFLNTEVRSVLRRKWRRRLAHIALPPFLSRKRTKPRTSSYSKYDDRTCVSTMRSMANNDTVMDSCHEDYVGHQGHHQGNTTWRRGNTQERHTGGVANGDTSAKESNNEEKIEMQVVKSNGTVGKWDQIEREKEADEVEPLLEEGGKVPKPPASIVISEASPVHTSAEEPVAEYVEHQE</sequence>
<dbReference type="SUPFAM" id="SSF81321">
    <property type="entry name" value="Family A G protein-coupled receptor-like"/>
    <property type="match status" value="1"/>
</dbReference>
<protein>
    <submittedName>
        <fullName evidence="16">Corticotropin-releasing factor receptor 1-like isoform X1</fullName>
    </submittedName>
</protein>
<organism evidence="15 16">
    <name type="scientific">Acanthaster planci</name>
    <name type="common">Crown-of-thorns starfish</name>
    <dbReference type="NCBI Taxonomy" id="133434"/>
    <lineage>
        <taxon>Eukaryota</taxon>
        <taxon>Metazoa</taxon>
        <taxon>Echinodermata</taxon>
        <taxon>Eleutherozoa</taxon>
        <taxon>Asterozoa</taxon>
        <taxon>Asteroidea</taxon>
        <taxon>Valvatacea</taxon>
        <taxon>Valvatida</taxon>
        <taxon>Acanthasteridae</taxon>
        <taxon>Acanthaster</taxon>
    </lineage>
</organism>
<dbReference type="InterPro" id="IPR017981">
    <property type="entry name" value="GPCR_2-like_7TM"/>
</dbReference>
<feature type="transmembrane region" description="Helical" evidence="12">
    <location>
        <begin position="189"/>
        <end position="207"/>
    </location>
</feature>
<feature type="region of interest" description="Disordered" evidence="11">
    <location>
        <begin position="490"/>
        <end position="522"/>
    </location>
</feature>
<keyword evidence="8" id="KW-0675">Receptor</keyword>
<comment type="subcellular location">
    <subcellularLocation>
        <location evidence="1">Cell membrane</location>
        <topology evidence="1">Multi-pass membrane protein</topology>
    </subcellularLocation>
</comment>
<evidence type="ECO:0000259" key="13">
    <source>
        <dbReference type="PROSITE" id="PS50227"/>
    </source>
</evidence>
<dbReference type="GO" id="GO:0007166">
    <property type="term" value="P:cell surface receptor signaling pathway"/>
    <property type="evidence" value="ECO:0007669"/>
    <property type="project" value="InterPro"/>
</dbReference>
<feature type="transmembrane region" description="Helical" evidence="12">
    <location>
        <begin position="360"/>
        <end position="383"/>
    </location>
</feature>
<keyword evidence="7 12" id="KW-0472">Membrane</keyword>
<evidence type="ECO:0000256" key="5">
    <source>
        <dbReference type="ARBA" id="ARBA00022989"/>
    </source>
</evidence>
<feature type="transmembrane region" description="Helical" evidence="12">
    <location>
        <begin position="262"/>
        <end position="283"/>
    </location>
</feature>
<feature type="transmembrane region" description="Helical" evidence="12">
    <location>
        <begin position="158"/>
        <end position="177"/>
    </location>
</feature>
<keyword evidence="9" id="KW-0325">Glycoprotein</keyword>
<dbReference type="GO" id="GO:0007188">
    <property type="term" value="P:adenylate cyclase-modulating G protein-coupled receptor signaling pathway"/>
    <property type="evidence" value="ECO:0007669"/>
    <property type="project" value="TreeGrafter"/>
</dbReference>
<dbReference type="KEGG" id="aplc:110976690"/>
<feature type="transmembrane region" description="Helical" evidence="12">
    <location>
        <begin position="395"/>
        <end position="418"/>
    </location>
</feature>
<evidence type="ECO:0000256" key="1">
    <source>
        <dbReference type="ARBA" id="ARBA00004651"/>
    </source>
</evidence>
<keyword evidence="15" id="KW-1185">Reference proteome</keyword>
<dbReference type="Gene3D" id="1.20.1070.10">
    <property type="entry name" value="Rhodopsin 7-helix transmembrane proteins"/>
    <property type="match status" value="1"/>
</dbReference>
<feature type="region of interest" description="Disordered" evidence="11">
    <location>
        <begin position="543"/>
        <end position="593"/>
    </location>
</feature>
<dbReference type="Pfam" id="PF00002">
    <property type="entry name" value="7tm_2"/>
    <property type="match status" value="1"/>
</dbReference>
<evidence type="ECO:0000256" key="8">
    <source>
        <dbReference type="ARBA" id="ARBA00023170"/>
    </source>
</evidence>
<feature type="transmembrane region" description="Helical" evidence="12">
    <location>
        <begin position="235"/>
        <end position="255"/>
    </location>
</feature>
<accession>A0A8B7Y034</accession>
<evidence type="ECO:0000256" key="3">
    <source>
        <dbReference type="ARBA" id="ARBA00022475"/>
    </source>
</evidence>
<dbReference type="PROSITE" id="PS50227">
    <property type="entry name" value="G_PROTEIN_RECEP_F2_3"/>
    <property type="match status" value="1"/>
</dbReference>
<dbReference type="PRINTS" id="PR00249">
    <property type="entry name" value="GPCRSECRETIN"/>
</dbReference>
<dbReference type="GO" id="GO:0017046">
    <property type="term" value="F:peptide hormone binding"/>
    <property type="evidence" value="ECO:0007669"/>
    <property type="project" value="TreeGrafter"/>
</dbReference>
<keyword evidence="5 12" id="KW-1133">Transmembrane helix</keyword>
<feature type="domain" description="G-protein coupled receptors family 2 profile 1" evidence="13">
    <location>
        <begin position="68"/>
        <end position="151"/>
    </location>
</feature>
<dbReference type="Pfam" id="PF02793">
    <property type="entry name" value="HRM"/>
    <property type="match status" value="1"/>
</dbReference>
<evidence type="ECO:0000256" key="11">
    <source>
        <dbReference type="SAM" id="MobiDB-lite"/>
    </source>
</evidence>
<evidence type="ECO:0000256" key="4">
    <source>
        <dbReference type="ARBA" id="ARBA00022692"/>
    </source>
</evidence>
<reference evidence="16" key="1">
    <citation type="submission" date="2025-08" db="UniProtKB">
        <authorList>
            <consortium name="RefSeq"/>
        </authorList>
    </citation>
    <scope>IDENTIFICATION</scope>
</reference>
<name>A0A8B7Y034_ACAPL</name>
<keyword evidence="6" id="KW-0297">G-protein coupled receptor</keyword>
<evidence type="ECO:0000259" key="14">
    <source>
        <dbReference type="PROSITE" id="PS50261"/>
    </source>
</evidence>
<dbReference type="GO" id="GO:0008528">
    <property type="term" value="F:G protein-coupled peptide receptor activity"/>
    <property type="evidence" value="ECO:0007669"/>
    <property type="project" value="TreeGrafter"/>
</dbReference>
<evidence type="ECO:0000256" key="6">
    <source>
        <dbReference type="ARBA" id="ARBA00023040"/>
    </source>
</evidence>
<gene>
    <name evidence="16" type="primary">LOC110976690</name>
</gene>
<dbReference type="Proteomes" id="UP000694845">
    <property type="component" value="Unplaced"/>
</dbReference>
<evidence type="ECO:0000313" key="16">
    <source>
        <dbReference type="RefSeq" id="XP_022085877.1"/>
    </source>
</evidence>
<dbReference type="InterPro" id="IPR017983">
    <property type="entry name" value="GPCR_2_secretin-like_CS"/>
</dbReference>
<dbReference type="InterPro" id="IPR036445">
    <property type="entry name" value="GPCR_2_extracell_dom_sf"/>
</dbReference>
<evidence type="ECO:0000256" key="2">
    <source>
        <dbReference type="ARBA" id="ARBA00005314"/>
    </source>
</evidence>
<feature type="transmembrane region" description="Helical" evidence="12">
    <location>
        <begin position="318"/>
        <end position="340"/>
    </location>
</feature>
<evidence type="ECO:0000256" key="10">
    <source>
        <dbReference type="ARBA" id="ARBA00023224"/>
    </source>
</evidence>
<dbReference type="AlphaFoldDB" id="A0A8B7Y034"/>
<dbReference type="SUPFAM" id="SSF111418">
    <property type="entry name" value="Hormone receptor domain"/>
    <property type="match status" value="1"/>
</dbReference>
<proteinExistence type="inferred from homology"/>
<dbReference type="PANTHER" id="PTHR45620">
    <property type="entry name" value="PDF RECEPTOR-LIKE PROTEIN-RELATED"/>
    <property type="match status" value="1"/>
</dbReference>
<dbReference type="PANTHER" id="PTHR45620:SF15">
    <property type="entry name" value="DIURETIC HORMONE 44 RECEPTOR 1-RELATED"/>
    <property type="match status" value="1"/>
</dbReference>